<organism evidence="3 4">
    <name type="scientific">Microvirgula aerodenitrificans</name>
    <dbReference type="NCBI Taxonomy" id="57480"/>
    <lineage>
        <taxon>Bacteria</taxon>
        <taxon>Pseudomonadati</taxon>
        <taxon>Pseudomonadota</taxon>
        <taxon>Betaproteobacteria</taxon>
        <taxon>Neisseriales</taxon>
        <taxon>Aquaspirillaceae</taxon>
        <taxon>Microvirgula</taxon>
    </lineage>
</organism>
<evidence type="ECO:0000313" key="3">
    <source>
        <dbReference type="EMBL" id="AVY93555.1"/>
    </source>
</evidence>
<dbReference type="STRING" id="1122240.GCA_000620105_01147"/>
<dbReference type="Gene3D" id="3.40.50.620">
    <property type="entry name" value="HUPs"/>
    <property type="match status" value="1"/>
</dbReference>
<dbReference type="InterPro" id="IPR006016">
    <property type="entry name" value="UspA"/>
</dbReference>
<feature type="domain" description="UspA" evidence="2">
    <location>
        <begin position="23"/>
        <end position="169"/>
    </location>
</feature>
<dbReference type="PRINTS" id="PR01438">
    <property type="entry name" value="UNVRSLSTRESS"/>
</dbReference>
<reference evidence="3 4" key="1">
    <citation type="submission" date="2018-04" db="EMBL/GenBank/DDBJ databases">
        <title>Denitrifier Microvirgula.</title>
        <authorList>
            <person name="Anderson E."/>
            <person name="Jang J."/>
            <person name="Ishii S."/>
        </authorList>
    </citation>
    <scope>NUCLEOTIDE SEQUENCE [LARGE SCALE GENOMIC DNA]</scope>
    <source>
        <strain evidence="3 4">BE2.4</strain>
    </source>
</reference>
<keyword evidence="4" id="KW-1185">Reference proteome</keyword>
<gene>
    <name evidence="3" type="ORF">DAI18_05460</name>
</gene>
<dbReference type="SUPFAM" id="SSF52402">
    <property type="entry name" value="Adenine nucleotide alpha hydrolases-like"/>
    <property type="match status" value="1"/>
</dbReference>
<dbReference type="EMBL" id="CP028519">
    <property type="protein sequence ID" value="AVY93555.1"/>
    <property type="molecule type" value="Genomic_DNA"/>
</dbReference>
<dbReference type="AlphaFoldDB" id="A0A2S0P898"/>
<evidence type="ECO:0000313" key="4">
    <source>
        <dbReference type="Proteomes" id="UP000244173"/>
    </source>
</evidence>
<dbReference type="PANTHER" id="PTHR46268:SF15">
    <property type="entry name" value="UNIVERSAL STRESS PROTEIN HP_0031"/>
    <property type="match status" value="1"/>
</dbReference>
<dbReference type="Proteomes" id="UP000244173">
    <property type="component" value="Chromosome"/>
</dbReference>
<dbReference type="InterPro" id="IPR014729">
    <property type="entry name" value="Rossmann-like_a/b/a_fold"/>
</dbReference>
<comment type="similarity">
    <text evidence="1">Belongs to the universal stress protein A family.</text>
</comment>
<protein>
    <submittedName>
        <fullName evidence="3">Universal stress protein</fullName>
    </submittedName>
</protein>
<dbReference type="PANTHER" id="PTHR46268">
    <property type="entry name" value="STRESS RESPONSE PROTEIN NHAX"/>
    <property type="match status" value="1"/>
</dbReference>
<dbReference type="Pfam" id="PF00582">
    <property type="entry name" value="Usp"/>
    <property type="match status" value="1"/>
</dbReference>
<evidence type="ECO:0000256" key="1">
    <source>
        <dbReference type="ARBA" id="ARBA00008791"/>
    </source>
</evidence>
<dbReference type="InterPro" id="IPR006015">
    <property type="entry name" value="Universal_stress_UspA"/>
</dbReference>
<accession>A0A2S0P898</accession>
<name>A0A2S0P898_9NEIS</name>
<dbReference type="CDD" id="cd00293">
    <property type="entry name" value="USP-like"/>
    <property type="match status" value="1"/>
</dbReference>
<proteinExistence type="inferred from homology"/>
<evidence type="ECO:0000259" key="2">
    <source>
        <dbReference type="Pfam" id="PF00582"/>
    </source>
</evidence>
<sequence>MMWRQGIGPCRRPVIVKIQGVLMYQHIVASIDESNNASQALEQAIAVAKLAGAQLHLVHIVNLFELALEEVVLADKAKLAELAHRHGEARLEGAAAQARAAGLEPSLFIAECWGGGDEIADGLLNYARSVPADLLVLGTHGRSGLMHMMLGSVAESVMRQADMPLLVVRSETSEHTPGKRRPVL</sequence>
<dbReference type="KEGG" id="maer:DAI18_05460"/>